<feature type="transmembrane region" description="Helical" evidence="6">
    <location>
        <begin position="12"/>
        <end position="31"/>
    </location>
</feature>
<evidence type="ECO:0000256" key="4">
    <source>
        <dbReference type="ARBA" id="ARBA00022989"/>
    </source>
</evidence>
<sequence length="213" mass="22892">MSPIWIQELIQSYGLWVVFAVVMLESIGVPMPGETVLLTAALYAGSTHHIDILAVLSVAAAAAIIGDNIGYLIGRSIGLPLIVRYGKYVRLDEGRLKIGQYLFLRHGGKIVFFGRFVAFLRAFAALLAGANRMPWPRFLLMNALGGIVWATLFGGAAYLFGEKIKLVAGPAGLLILACAIALVAAGIVFLRRHERELEAQARAALSSSSTSRP</sequence>
<evidence type="ECO:0000259" key="7">
    <source>
        <dbReference type="Pfam" id="PF09335"/>
    </source>
</evidence>
<dbReference type="PANTHER" id="PTHR42709">
    <property type="entry name" value="ALKALINE PHOSPHATASE LIKE PROTEIN"/>
    <property type="match status" value="1"/>
</dbReference>
<dbReference type="AlphaFoldDB" id="A0A1H5T5G6"/>
<feature type="domain" description="VTT" evidence="7">
    <location>
        <begin position="32"/>
        <end position="154"/>
    </location>
</feature>
<dbReference type="EMBL" id="FNUY01000001">
    <property type="protein sequence ID" value="SEF58004.1"/>
    <property type="molecule type" value="Genomic_DNA"/>
</dbReference>
<dbReference type="Proteomes" id="UP000236743">
    <property type="component" value="Unassembled WGS sequence"/>
</dbReference>
<comment type="subcellular location">
    <subcellularLocation>
        <location evidence="1">Cell membrane</location>
        <topology evidence="1">Multi-pass membrane protein</topology>
    </subcellularLocation>
</comment>
<evidence type="ECO:0000256" key="2">
    <source>
        <dbReference type="ARBA" id="ARBA00022475"/>
    </source>
</evidence>
<dbReference type="RefSeq" id="WP_103870895.1">
    <property type="nucleotide sequence ID" value="NZ_FNUY01000001.1"/>
</dbReference>
<evidence type="ECO:0000256" key="5">
    <source>
        <dbReference type="ARBA" id="ARBA00023136"/>
    </source>
</evidence>
<keyword evidence="9" id="KW-1185">Reference proteome</keyword>
<accession>A0A1H5T5G6</accession>
<keyword evidence="4 6" id="KW-1133">Transmembrane helix</keyword>
<reference evidence="8 9" key="1">
    <citation type="submission" date="2016-10" db="EMBL/GenBank/DDBJ databases">
        <authorList>
            <person name="de Groot N.N."/>
        </authorList>
    </citation>
    <scope>NUCLEOTIDE SEQUENCE [LARGE SCALE GENOMIC DNA]</scope>
    <source>
        <strain evidence="8 9">DSM 26656</strain>
    </source>
</reference>
<keyword evidence="5 6" id="KW-0472">Membrane</keyword>
<name>A0A1H5T5G6_9HYPH</name>
<evidence type="ECO:0000256" key="6">
    <source>
        <dbReference type="SAM" id="Phobius"/>
    </source>
</evidence>
<dbReference type="InterPro" id="IPR051311">
    <property type="entry name" value="DedA_domain"/>
</dbReference>
<protein>
    <submittedName>
        <fullName evidence="8">Membrane protein DedA, SNARE-associated domain</fullName>
    </submittedName>
</protein>
<feature type="transmembrane region" description="Helical" evidence="6">
    <location>
        <begin position="52"/>
        <end position="73"/>
    </location>
</feature>
<feature type="transmembrane region" description="Helical" evidence="6">
    <location>
        <begin position="139"/>
        <end position="160"/>
    </location>
</feature>
<feature type="transmembrane region" description="Helical" evidence="6">
    <location>
        <begin position="166"/>
        <end position="190"/>
    </location>
</feature>
<evidence type="ECO:0000313" key="8">
    <source>
        <dbReference type="EMBL" id="SEF58004.1"/>
    </source>
</evidence>
<dbReference type="GO" id="GO:0005886">
    <property type="term" value="C:plasma membrane"/>
    <property type="evidence" value="ECO:0007669"/>
    <property type="project" value="UniProtKB-SubCell"/>
</dbReference>
<evidence type="ECO:0000313" key="9">
    <source>
        <dbReference type="Proteomes" id="UP000236743"/>
    </source>
</evidence>
<evidence type="ECO:0000256" key="3">
    <source>
        <dbReference type="ARBA" id="ARBA00022692"/>
    </source>
</evidence>
<dbReference type="Pfam" id="PF09335">
    <property type="entry name" value="VTT_dom"/>
    <property type="match status" value="1"/>
</dbReference>
<proteinExistence type="predicted"/>
<evidence type="ECO:0000256" key="1">
    <source>
        <dbReference type="ARBA" id="ARBA00004651"/>
    </source>
</evidence>
<dbReference type="PANTHER" id="PTHR42709:SF6">
    <property type="entry name" value="UNDECAPRENYL PHOSPHATE TRANSPORTER A"/>
    <property type="match status" value="1"/>
</dbReference>
<dbReference type="InterPro" id="IPR032816">
    <property type="entry name" value="VTT_dom"/>
</dbReference>
<organism evidence="8 9">
    <name type="scientific">Bosea lathyri</name>
    <dbReference type="NCBI Taxonomy" id="1036778"/>
    <lineage>
        <taxon>Bacteria</taxon>
        <taxon>Pseudomonadati</taxon>
        <taxon>Pseudomonadota</taxon>
        <taxon>Alphaproteobacteria</taxon>
        <taxon>Hyphomicrobiales</taxon>
        <taxon>Boseaceae</taxon>
        <taxon>Bosea</taxon>
    </lineage>
</organism>
<gene>
    <name evidence="8" type="ORF">SAMN04488115_101533</name>
</gene>
<dbReference type="OrthoDB" id="9813426at2"/>
<keyword evidence="2" id="KW-1003">Cell membrane</keyword>
<feature type="transmembrane region" description="Helical" evidence="6">
    <location>
        <begin position="110"/>
        <end position="127"/>
    </location>
</feature>
<keyword evidence="3 6" id="KW-0812">Transmembrane</keyword>